<dbReference type="GO" id="GO:0005829">
    <property type="term" value="C:cytosol"/>
    <property type="evidence" value="ECO:0007669"/>
    <property type="project" value="TreeGrafter"/>
</dbReference>
<name>A0A2S7T9X9_9FLAO</name>
<dbReference type="Pfam" id="PF10282">
    <property type="entry name" value="Lactonase"/>
    <property type="match status" value="1"/>
</dbReference>
<dbReference type="AlphaFoldDB" id="A0A2S7T9X9"/>
<evidence type="ECO:0000256" key="2">
    <source>
        <dbReference type="ARBA" id="ARBA00022526"/>
    </source>
</evidence>
<protein>
    <recommendedName>
        <fullName evidence="5">6-phosphogluconolactonase</fullName>
    </recommendedName>
</protein>
<dbReference type="InterPro" id="IPR019405">
    <property type="entry name" value="Lactonase_7-beta_prop"/>
</dbReference>
<keyword evidence="2" id="KW-0313">Glucose metabolism</keyword>
<evidence type="ECO:0000313" key="4">
    <source>
        <dbReference type="Proteomes" id="UP000239366"/>
    </source>
</evidence>
<dbReference type="PANTHER" id="PTHR30344:SF1">
    <property type="entry name" value="6-PHOSPHOGLUCONOLACTONASE"/>
    <property type="match status" value="1"/>
</dbReference>
<dbReference type="Gene3D" id="2.130.10.10">
    <property type="entry name" value="YVTN repeat-like/Quinoprotein amine dehydrogenase"/>
    <property type="match status" value="1"/>
</dbReference>
<dbReference type="PANTHER" id="PTHR30344">
    <property type="entry name" value="6-PHOSPHOGLUCONOLACTONASE-RELATED"/>
    <property type="match status" value="1"/>
</dbReference>
<accession>A0A2S7T9X9</accession>
<dbReference type="GO" id="GO:0006006">
    <property type="term" value="P:glucose metabolic process"/>
    <property type="evidence" value="ECO:0007669"/>
    <property type="project" value="UniProtKB-KW"/>
</dbReference>
<dbReference type="GO" id="GO:0017057">
    <property type="term" value="F:6-phosphogluconolactonase activity"/>
    <property type="evidence" value="ECO:0007669"/>
    <property type="project" value="TreeGrafter"/>
</dbReference>
<keyword evidence="4" id="KW-1185">Reference proteome</keyword>
<dbReference type="RefSeq" id="WP_181044130.1">
    <property type="nucleotide sequence ID" value="NZ_MQVX01000001.1"/>
</dbReference>
<evidence type="ECO:0000256" key="1">
    <source>
        <dbReference type="ARBA" id="ARBA00005564"/>
    </source>
</evidence>
<comment type="caution">
    <text evidence="3">The sequence shown here is derived from an EMBL/GenBank/DDBJ whole genome shotgun (WGS) entry which is preliminary data.</text>
</comment>
<organism evidence="3 4">
    <name type="scientific">Aureicoccus marinus</name>
    <dbReference type="NCBI Taxonomy" id="754435"/>
    <lineage>
        <taxon>Bacteria</taxon>
        <taxon>Pseudomonadati</taxon>
        <taxon>Bacteroidota</taxon>
        <taxon>Flavobacteriia</taxon>
        <taxon>Flavobacteriales</taxon>
        <taxon>Flavobacteriaceae</taxon>
        <taxon>Aureicoccus</taxon>
    </lineage>
</organism>
<evidence type="ECO:0008006" key="5">
    <source>
        <dbReference type="Google" id="ProtNLM"/>
    </source>
</evidence>
<evidence type="ECO:0000313" key="3">
    <source>
        <dbReference type="EMBL" id="PQJ16742.1"/>
    </source>
</evidence>
<dbReference type="InterPro" id="IPR050282">
    <property type="entry name" value="Cycloisomerase_2"/>
</dbReference>
<dbReference type="Proteomes" id="UP000239366">
    <property type="component" value="Unassembled WGS sequence"/>
</dbReference>
<dbReference type="InterPro" id="IPR015943">
    <property type="entry name" value="WD40/YVTN_repeat-like_dom_sf"/>
</dbReference>
<dbReference type="EMBL" id="MQVX01000001">
    <property type="protein sequence ID" value="PQJ16742.1"/>
    <property type="molecule type" value="Genomic_DNA"/>
</dbReference>
<sequence>MVVGCTTDQKQNSYPFYLGTYTRGESEGIYKLKLDGEGQFADLKLQAEVFNPSFLAFSPDSTYLMAVEENSPPQSLLSSFAISEAGLERLSSSATLGAHPCHIAVNRAGYVVSSNYSGGSIVLHQIIENGQLTKPLDTLVFEGSGPTGRQEKAHAHSTHFWPDSKHLITLDLGSDRLWLTAITPDNTLQLQDSIVVAAGSGPRHATFHPKKPYFYVLNELTSRITQYSIEEGRLNYVSSLPTLPEDYDGSANTTAEVKISPDGRFLYVSNRGHNSIAVFSLDEQGKTKLVKWTPTRGDTPRNFSLTPDGKFLVVGNQDSGSLVCFKRDEETGLLEFTDQLEAPTPTYILFE</sequence>
<dbReference type="SUPFAM" id="SSF51004">
    <property type="entry name" value="C-terminal (heme d1) domain of cytochrome cd1-nitrite reductase"/>
    <property type="match status" value="1"/>
</dbReference>
<reference evidence="4" key="1">
    <citation type="submission" date="2016-11" db="EMBL/GenBank/DDBJ databases">
        <title>Trade-off between light-utilization and light-protection in marine flavobacteria.</title>
        <authorList>
            <person name="Kumagai Y."/>
            <person name="Yoshizawa S."/>
            <person name="Kogure K."/>
        </authorList>
    </citation>
    <scope>NUCLEOTIDE SEQUENCE [LARGE SCALE GENOMIC DNA]</scope>
    <source>
        <strain evidence="4">SG-18</strain>
    </source>
</reference>
<dbReference type="InterPro" id="IPR011048">
    <property type="entry name" value="Haem_d1_sf"/>
</dbReference>
<proteinExistence type="inferred from homology"/>
<gene>
    <name evidence="3" type="ORF">BST99_02415</name>
</gene>
<comment type="similarity">
    <text evidence="1">Belongs to the cycloisomerase 2 family.</text>
</comment>
<keyword evidence="2" id="KW-0119">Carbohydrate metabolism</keyword>